<feature type="region of interest" description="Disordered" evidence="1">
    <location>
        <begin position="1"/>
        <end position="25"/>
    </location>
</feature>
<dbReference type="AlphaFoldDB" id="T1BVG1"/>
<organism evidence="3">
    <name type="scientific">mine drainage metagenome</name>
    <dbReference type="NCBI Taxonomy" id="410659"/>
    <lineage>
        <taxon>unclassified sequences</taxon>
        <taxon>metagenomes</taxon>
        <taxon>ecological metagenomes</taxon>
    </lineage>
</organism>
<dbReference type="PANTHER" id="PTHR34075">
    <property type="entry name" value="BLR3430 PROTEIN"/>
    <property type="match status" value="1"/>
</dbReference>
<evidence type="ECO:0000313" key="3">
    <source>
        <dbReference type="EMBL" id="EQD76956.1"/>
    </source>
</evidence>
<reference evidence="3" key="1">
    <citation type="submission" date="2013-08" db="EMBL/GenBank/DDBJ databases">
        <authorList>
            <person name="Mendez C."/>
            <person name="Richter M."/>
            <person name="Ferrer M."/>
            <person name="Sanchez J."/>
        </authorList>
    </citation>
    <scope>NUCLEOTIDE SEQUENCE</scope>
</reference>
<evidence type="ECO:0000259" key="2">
    <source>
        <dbReference type="Pfam" id="PF12172"/>
    </source>
</evidence>
<dbReference type="InterPro" id="IPR012340">
    <property type="entry name" value="NA-bd_OB-fold"/>
</dbReference>
<accession>T1BVG1</accession>
<protein>
    <submittedName>
        <fullName evidence="3">Protein containing DUF35</fullName>
    </submittedName>
</protein>
<dbReference type="EMBL" id="AUZY01000928">
    <property type="protein sequence ID" value="EQD76956.1"/>
    <property type="molecule type" value="Genomic_DNA"/>
</dbReference>
<dbReference type="InterPro" id="IPR022002">
    <property type="entry name" value="ChsH2_Znr"/>
</dbReference>
<name>T1BVG1_9ZZZZ</name>
<gene>
    <name evidence="3" type="ORF">B1B_01343</name>
</gene>
<dbReference type="InterPro" id="IPR052513">
    <property type="entry name" value="Thioester_dehydratase-like"/>
</dbReference>
<evidence type="ECO:0000256" key="1">
    <source>
        <dbReference type="SAM" id="MobiDB-lite"/>
    </source>
</evidence>
<feature type="non-terminal residue" evidence="3">
    <location>
        <position position="130"/>
    </location>
</feature>
<reference evidence="3" key="2">
    <citation type="journal article" date="2014" name="ISME J.">
        <title>Microbial stratification in low pH oxic and suboxic macroscopic growths along an acid mine drainage.</title>
        <authorList>
            <person name="Mendez-Garcia C."/>
            <person name="Mesa V."/>
            <person name="Sprenger R.R."/>
            <person name="Richter M."/>
            <person name="Diez M.S."/>
            <person name="Solano J."/>
            <person name="Bargiela R."/>
            <person name="Golyshina O.V."/>
            <person name="Manteca A."/>
            <person name="Ramos J.L."/>
            <person name="Gallego J.R."/>
            <person name="Llorente I."/>
            <person name="Martins Dos Santos V.A."/>
            <person name="Jensen O.N."/>
            <person name="Pelaez A.I."/>
            <person name="Sanchez J."/>
            <person name="Ferrer M."/>
        </authorList>
    </citation>
    <scope>NUCLEOTIDE SEQUENCE</scope>
</reference>
<sequence>MEKRRRAESTSVRGARETAKREVRSQPLEAEVDRLIDRQRTARPEVVEEKKYFETPDKLVMFYKYSHGGQSRFFRELKENSRLLGARCPKCRTVYFPPRAACGECYAPTRWREVSREGEVVSSTTCWYVT</sequence>
<dbReference type="PANTHER" id="PTHR34075:SF5">
    <property type="entry name" value="BLR3430 PROTEIN"/>
    <property type="match status" value="1"/>
</dbReference>
<feature type="domain" description="ChsH2 rubredoxin-like zinc ribbon" evidence="2">
    <location>
        <begin position="80"/>
        <end position="107"/>
    </location>
</feature>
<dbReference type="Gene3D" id="6.10.30.10">
    <property type="match status" value="1"/>
</dbReference>
<comment type="caution">
    <text evidence="3">The sequence shown here is derived from an EMBL/GenBank/DDBJ whole genome shotgun (WGS) entry which is preliminary data.</text>
</comment>
<dbReference type="SUPFAM" id="SSF50249">
    <property type="entry name" value="Nucleic acid-binding proteins"/>
    <property type="match status" value="1"/>
</dbReference>
<dbReference type="Pfam" id="PF12172">
    <property type="entry name" value="zf-ChsH2"/>
    <property type="match status" value="1"/>
</dbReference>
<proteinExistence type="predicted"/>
<feature type="compositionally biased region" description="Basic and acidic residues" evidence="1">
    <location>
        <begin position="1"/>
        <end position="24"/>
    </location>
</feature>